<protein>
    <submittedName>
        <fullName evidence="1">Uncharacterized protein</fullName>
    </submittedName>
</protein>
<name>A0ACC3T9L5_LIPKO</name>
<comment type="caution">
    <text evidence="1">The sequence shown here is derived from an EMBL/GenBank/DDBJ whole genome shotgun (WGS) entry which is preliminary data.</text>
</comment>
<keyword evidence="2" id="KW-1185">Reference proteome</keyword>
<organism evidence="1 2">
    <name type="scientific">Lipomyces kononenkoae</name>
    <name type="common">Yeast</name>
    <dbReference type="NCBI Taxonomy" id="34357"/>
    <lineage>
        <taxon>Eukaryota</taxon>
        <taxon>Fungi</taxon>
        <taxon>Dikarya</taxon>
        <taxon>Ascomycota</taxon>
        <taxon>Saccharomycotina</taxon>
        <taxon>Lipomycetes</taxon>
        <taxon>Lipomycetales</taxon>
        <taxon>Lipomycetaceae</taxon>
        <taxon>Lipomyces</taxon>
    </lineage>
</organism>
<sequence length="296" mass="32530">MPNPHSTTVSYSFTTESRRHRHDVAAATGYSPPFTTWNLLLYMCLLNPFICLFNICLTLKYVVFYVLSPSVLRSIHQRLTIDDDIEGQAEKPTAAGGNRTTAIADLLGLLAVRHLQNIRVQIAADDGPIDQECTPTDTESAPDPDPDSVRRPQSVSRLSQSASSSSVMSCATNDDDQACLRPPEPAYHDSTSLRASVHTFAPVASPESEREETDTRPAMLEFALPRLLVMHLLAAPVSIALVFAGYATALACVYSICLGESITENDTAGLWRAWARWVVWPVRHASRLQVVPVKHC</sequence>
<accession>A0ACC3T9L5</accession>
<dbReference type="EMBL" id="MU971340">
    <property type="protein sequence ID" value="KAK9240306.1"/>
    <property type="molecule type" value="Genomic_DNA"/>
</dbReference>
<gene>
    <name evidence="1" type="ORF">V1525DRAFT_385666</name>
</gene>
<dbReference type="Proteomes" id="UP001433508">
    <property type="component" value="Unassembled WGS sequence"/>
</dbReference>
<evidence type="ECO:0000313" key="1">
    <source>
        <dbReference type="EMBL" id="KAK9240306.1"/>
    </source>
</evidence>
<evidence type="ECO:0000313" key="2">
    <source>
        <dbReference type="Proteomes" id="UP001433508"/>
    </source>
</evidence>
<proteinExistence type="predicted"/>
<reference evidence="2" key="1">
    <citation type="journal article" date="2024" name="Front. Bioeng. Biotechnol.">
        <title>Genome-scale model development and genomic sequencing of the oleaginous clade Lipomyces.</title>
        <authorList>
            <person name="Czajka J.J."/>
            <person name="Han Y."/>
            <person name="Kim J."/>
            <person name="Mondo S.J."/>
            <person name="Hofstad B.A."/>
            <person name="Robles A."/>
            <person name="Haridas S."/>
            <person name="Riley R."/>
            <person name="LaButti K."/>
            <person name="Pangilinan J."/>
            <person name="Andreopoulos W."/>
            <person name="Lipzen A."/>
            <person name="Yan J."/>
            <person name="Wang M."/>
            <person name="Ng V."/>
            <person name="Grigoriev I.V."/>
            <person name="Spatafora J.W."/>
            <person name="Magnuson J.K."/>
            <person name="Baker S.E."/>
            <person name="Pomraning K.R."/>
        </authorList>
    </citation>
    <scope>NUCLEOTIDE SEQUENCE [LARGE SCALE GENOMIC DNA]</scope>
    <source>
        <strain evidence="2">CBS 7786</strain>
    </source>
</reference>